<dbReference type="PANTHER" id="PTHR14389">
    <property type="entry name" value="SI:CH1073-475A24.1"/>
    <property type="match status" value="1"/>
</dbReference>
<protein>
    <submittedName>
        <fullName evidence="2">Protein FAM111A-like</fullName>
    </submittedName>
</protein>
<dbReference type="Ensembl" id="ENSFHET00000028618.1">
    <property type="protein sequence ID" value="ENSFHEP00000019399.1"/>
    <property type="gene ID" value="ENSFHEG00000021300.1"/>
</dbReference>
<dbReference type="GeneTree" id="ENSGT00390000005182"/>
<feature type="compositionally biased region" description="Polar residues" evidence="1">
    <location>
        <begin position="1"/>
        <end position="16"/>
    </location>
</feature>
<dbReference type="GO" id="GO:0006260">
    <property type="term" value="P:DNA replication"/>
    <property type="evidence" value="ECO:0007669"/>
    <property type="project" value="TreeGrafter"/>
</dbReference>
<dbReference type="GO" id="GO:0005634">
    <property type="term" value="C:nucleus"/>
    <property type="evidence" value="ECO:0007669"/>
    <property type="project" value="TreeGrafter"/>
</dbReference>
<dbReference type="Gene3D" id="2.40.10.10">
    <property type="entry name" value="Trypsin-like serine proteases"/>
    <property type="match status" value="1"/>
</dbReference>
<accession>A0A3Q2Q0U9</accession>
<dbReference type="InterPro" id="IPR009003">
    <property type="entry name" value="Peptidase_S1_PA"/>
</dbReference>
<dbReference type="InterPro" id="IPR043504">
    <property type="entry name" value="Peptidase_S1_PA_chymotrypsin"/>
</dbReference>
<reference evidence="2" key="1">
    <citation type="submission" date="2025-08" db="UniProtKB">
        <authorList>
            <consortium name="Ensembl"/>
        </authorList>
    </citation>
    <scope>IDENTIFICATION</scope>
</reference>
<evidence type="ECO:0000313" key="3">
    <source>
        <dbReference type="Proteomes" id="UP000265000"/>
    </source>
</evidence>
<evidence type="ECO:0000313" key="2">
    <source>
        <dbReference type="Ensembl" id="ENSFHEP00000019399.1"/>
    </source>
</evidence>
<name>A0A3Q2Q0U9_FUNHE</name>
<organism evidence="2 3">
    <name type="scientific">Fundulus heteroclitus</name>
    <name type="common">Killifish</name>
    <name type="synonym">Mummichog</name>
    <dbReference type="NCBI Taxonomy" id="8078"/>
    <lineage>
        <taxon>Eukaryota</taxon>
        <taxon>Metazoa</taxon>
        <taxon>Chordata</taxon>
        <taxon>Craniata</taxon>
        <taxon>Vertebrata</taxon>
        <taxon>Euteleostomi</taxon>
        <taxon>Actinopterygii</taxon>
        <taxon>Neopterygii</taxon>
        <taxon>Teleostei</taxon>
        <taxon>Neoteleostei</taxon>
        <taxon>Acanthomorphata</taxon>
        <taxon>Ovalentaria</taxon>
        <taxon>Atherinomorphae</taxon>
        <taxon>Cyprinodontiformes</taxon>
        <taxon>Fundulidae</taxon>
        <taxon>Fundulus</taxon>
    </lineage>
</organism>
<feature type="region of interest" description="Disordered" evidence="1">
    <location>
        <begin position="219"/>
        <end position="266"/>
    </location>
</feature>
<feature type="compositionally biased region" description="Polar residues" evidence="1">
    <location>
        <begin position="227"/>
        <end position="245"/>
    </location>
</feature>
<sequence length="617" mass="69358">MANQNDETSHPATQHNTSKDQELHSIHSFLWRWNNEGFTEVTCSKPGTVEESLKKSAQFHKKAEKNKGRELVILRAGKAISPHFPCVLIQPGDQLTVKYVKAVEQPKIRVGAHVSICRPKRSSEFVMFHVLTKGGKNMTKIMRNPALKAIIHEITIYAYKGERVKQALKRDGRLLSTIFKKNFVLSNKSTAVKTELSNIVDKLNDVTFQLILLDKSSPPPSLHGSLEDTNLEPNESQGQSESENDNTPKQEPECNQITTPGNLLPEIPNSRATQAQLCSQFKEYVKDKIAKVPKLSRIQNLLRVDFGQNAQMCSEVKTMKTLMDLSEAVCQVRINGRPHGTGFLLFGSCVLTNGHVIKDIYNETRDQLTQRVSVHFSYESVDQSDGVLDVAELVCFECSPDDPGCDWALLKLEVNKIHAPALLQRSSFLPKEGGICIIGHPDGGVKKIDPCLIVPLHNRSKVVNGHCRGNQVINRHYRDNQGPVQFVTCSFFHNVKEAIHQKPVLTYESCFYHASSGSPVFDKHCNVVAMHSGGYVYRSLSGEPQSVIEFAHPLLTIIVRLIIHMVVRKKYDVLKEYLACSYDWHEIVMNDVKKLVENENLTDFINAVNDFLTVDIC</sequence>
<evidence type="ECO:0000256" key="1">
    <source>
        <dbReference type="SAM" id="MobiDB-lite"/>
    </source>
</evidence>
<dbReference type="AlphaFoldDB" id="A0A3Q2Q0U9"/>
<dbReference type="SUPFAM" id="SSF50494">
    <property type="entry name" value="Trypsin-like serine proteases"/>
    <property type="match status" value="1"/>
</dbReference>
<feature type="region of interest" description="Disordered" evidence="1">
    <location>
        <begin position="1"/>
        <end position="21"/>
    </location>
</feature>
<proteinExistence type="predicted"/>
<keyword evidence="3" id="KW-1185">Reference proteome</keyword>
<reference evidence="2" key="2">
    <citation type="submission" date="2025-09" db="UniProtKB">
        <authorList>
            <consortium name="Ensembl"/>
        </authorList>
    </citation>
    <scope>IDENTIFICATION</scope>
</reference>
<dbReference type="PANTHER" id="PTHR14389:SF3">
    <property type="entry name" value="PROTEIN FAM111A-LIKE"/>
    <property type="match status" value="1"/>
</dbReference>
<dbReference type="Pfam" id="PF13365">
    <property type="entry name" value="Trypsin_2"/>
    <property type="match status" value="1"/>
</dbReference>
<dbReference type="Proteomes" id="UP000265000">
    <property type="component" value="Unplaced"/>
</dbReference>
<dbReference type="GO" id="GO:0000785">
    <property type="term" value="C:chromatin"/>
    <property type="evidence" value="ECO:0007669"/>
    <property type="project" value="TreeGrafter"/>
</dbReference>